<dbReference type="AlphaFoldDB" id="A0A2M8L491"/>
<keyword evidence="1" id="KW-0812">Transmembrane</keyword>
<dbReference type="InterPro" id="IPR000551">
    <property type="entry name" value="MerR-type_HTH_dom"/>
</dbReference>
<keyword evidence="1" id="KW-1133">Transmembrane helix</keyword>
<evidence type="ECO:0000256" key="1">
    <source>
        <dbReference type="SAM" id="Phobius"/>
    </source>
</evidence>
<sequence>MNEVTQQDWLSIGEAAKLLRISKDTLRRWEKRGIIKAHRSPTNRRYYKKEELNYIFAKKPEIEEKIPLAKPESGAPPSAQKQNRLPLLATVLLTVYIILMIFLAFLLLRAGQ</sequence>
<dbReference type="SUPFAM" id="SSF46955">
    <property type="entry name" value="Putative DNA-binding domain"/>
    <property type="match status" value="1"/>
</dbReference>
<dbReference type="Pfam" id="PF00376">
    <property type="entry name" value="MerR"/>
    <property type="match status" value="1"/>
</dbReference>
<dbReference type="GO" id="GO:0006355">
    <property type="term" value="P:regulation of DNA-templated transcription"/>
    <property type="evidence" value="ECO:0007669"/>
    <property type="project" value="InterPro"/>
</dbReference>
<evidence type="ECO:0000259" key="2">
    <source>
        <dbReference type="PROSITE" id="PS50937"/>
    </source>
</evidence>
<keyword evidence="1" id="KW-0472">Membrane</keyword>
<dbReference type="InterPro" id="IPR009061">
    <property type="entry name" value="DNA-bd_dom_put_sf"/>
</dbReference>
<dbReference type="GO" id="GO:0003677">
    <property type="term" value="F:DNA binding"/>
    <property type="evidence" value="ECO:0007669"/>
    <property type="project" value="InterPro"/>
</dbReference>
<dbReference type="EMBL" id="PFEK01000016">
    <property type="protein sequence ID" value="PJE67706.1"/>
    <property type="molecule type" value="Genomic_DNA"/>
</dbReference>
<reference evidence="4" key="1">
    <citation type="submission" date="2017-09" db="EMBL/GenBank/DDBJ databases">
        <title>Depth-based differentiation of microbial function through sediment-hosted aquifers and enrichment of novel symbionts in the deep terrestrial subsurface.</title>
        <authorList>
            <person name="Probst A.J."/>
            <person name="Ladd B."/>
            <person name="Jarett J.K."/>
            <person name="Geller-Mcgrath D.E."/>
            <person name="Sieber C.M.K."/>
            <person name="Emerson J.B."/>
            <person name="Anantharaman K."/>
            <person name="Thomas B.C."/>
            <person name="Malmstrom R."/>
            <person name="Stieglmeier M."/>
            <person name="Klingl A."/>
            <person name="Woyke T."/>
            <person name="Ryan C.M."/>
            <person name="Banfield J.F."/>
        </authorList>
    </citation>
    <scope>NUCLEOTIDE SEQUENCE [LARGE SCALE GENOMIC DNA]</scope>
</reference>
<evidence type="ECO:0000313" key="3">
    <source>
        <dbReference type="EMBL" id="PJE67706.1"/>
    </source>
</evidence>
<name>A0A2M8L491_9BACT</name>
<accession>A0A2M8L491</accession>
<feature type="domain" description="HTH merR-type" evidence="2">
    <location>
        <begin position="9"/>
        <end position="52"/>
    </location>
</feature>
<feature type="transmembrane region" description="Helical" evidence="1">
    <location>
        <begin position="87"/>
        <end position="108"/>
    </location>
</feature>
<organism evidence="3 4">
    <name type="scientific">Candidatus Shapirobacteria bacterium CG10_big_fil_rev_8_21_14_0_10_40_9</name>
    <dbReference type="NCBI Taxonomy" id="1974888"/>
    <lineage>
        <taxon>Bacteria</taxon>
        <taxon>Candidatus Shapironibacteriota</taxon>
    </lineage>
</organism>
<dbReference type="Gene3D" id="1.10.1660.10">
    <property type="match status" value="1"/>
</dbReference>
<comment type="caution">
    <text evidence="3">The sequence shown here is derived from an EMBL/GenBank/DDBJ whole genome shotgun (WGS) entry which is preliminary data.</text>
</comment>
<dbReference type="InterPro" id="IPR010093">
    <property type="entry name" value="SinI_DNA-bd"/>
</dbReference>
<dbReference type="SMART" id="SM00422">
    <property type="entry name" value="HTH_MERR"/>
    <property type="match status" value="1"/>
</dbReference>
<dbReference type="Proteomes" id="UP000231474">
    <property type="component" value="Unassembled WGS sequence"/>
</dbReference>
<dbReference type="PROSITE" id="PS00552">
    <property type="entry name" value="HTH_MERR_1"/>
    <property type="match status" value="1"/>
</dbReference>
<dbReference type="CDD" id="cd04762">
    <property type="entry name" value="HTH_MerR-trunc"/>
    <property type="match status" value="1"/>
</dbReference>
<proteinExistence type="predicted"/>
<protein>
    <recommendedName>
        <fullName evidence="2">HTH merR-type domain-containing protein</fullName>
    </recommendedName>
</protein>
<gene>
    <name evidence="3" type="ORF">COU95_00925</name>
</gene>
<evidence type="ECO:0000313" key="4">
    <source>
        <dbReference type="Proteomes" id="UP000231474"/>
    </source>
</evidence>
<dbReference type="PROSITE" id="PS50937">
    <property type="entry name" value="HTH_MERR_2"/>
    <property type="match status" value="1"/>
</dbReference>
<dbReference type="NCBIfam" id="TIGR01764">
    <property type="entry name" value="excise"/>
    <property type="match status" value="1"/>
</dbReference>